<feature type="domain" description="GAF" evidence="3">
    <location>
        <begin position="29"/>
        <end position="168"/>
    </location>
</feature>
<name>F0SSS0_RUBBR</name>
<dbReference type="InterPro" id="IPR050465">
    <property type="entry name" value="UPF0194_transport"/>
</dbReference>
<dbReference type="Pfam" id="PF01590">
    <property type="entry name" value="GAF"/>
    <property type="match status" value="2"/>
</dbReference>
<dbReference type="OrthoDB" id="248877at2"/>
<evidence type="ECO:0000256" key="2">
    <source>
        <dbReference type="ARBA" id="ARBA00023054"/>
    </source>
</evidence>
<comment type="subcellular location">
    <subcellularLocation>
        <location evidence="1">Cell envelope</location>
    </subcellularLocation>
</comment>
<protein>
    <submittedName>
        <fullName evidence="4">GAF domain protein</fullName>
    </submittedName>
</protein>
<proteinExistence type="predicted"/>
<accession>F0SSS0</accession>
<dbReference type="PANTHER" id="PTHR32347:SF23">
    <property type="entry name" value="BLL5650 PROTEIN"/>
    <property type="match status" value="1"/>
</dbReference>
<evidence type="ECO:0000256" key="1">
    <source>
        <dbReference type="ARBA" id="ARBA00004196"/>
    </source>
</evidence>
<keyword evidence="2" id="KW-0175">Coiled coil</keyword>
<dbReference type="InterPro" id="IPR029016">
    <property type="entry name" value="GAF-like_dom_sf"/>
</dbReference>
<dbReference type="PANTHER" id="PTHR32347">
    <property type="entry name" value="EFFLUX SYSTEM COMPONENT YKNX-RELATED"/>
    <property type="match status" value="1"/>
</dbReference>
<feature type="domain" description="GAF" evidence="3">
    <location>
        <begin position="192"/>
        <end position="358"/>
    </location>
</feature>
<dbReference type="STRING" id="756272.Plabr_3812"/>
<dbReference type="RefSeq" id="WP_013630117.1">
    <property type="nucleotide sequence ID" value="NC_015174.1"/>
</dbReference>
<reference evidence="5" key="1">
    <citation type="submission" date="2011-02" db="EMBL/GenBank/DDBJ databases">
        <title>The complete genome of Planctomyces brasiliensis DSM 5305.</title>
        <authorList>
            <person name="Lucas S."/>
            <person name="Copeland A."/>
            <person name="Lapidus A."/>
            <person name="Bruce D."/>
            <person name="Goodwin L."/>
            <person name="Pitluck S."/>
            <person name="Kyrpides N."/>
            <person name="Mavromatis K."/>
            <person name="Pagani I."/>
            <person name="Ivanova N."/>
            <person name="Ovchinnikova G."/>
            <person name="Lu M."/>
            <person name="Detter J.C."/>
            <person name="Han C."/>
            <person name="Land M."/>
            <person name="Hauser L."/>
            <person name="Markowitz V."/>
            <person name="Cheng J.-F."/>
            <person name="Hugenholtz P."/>
            <person name="Woyke T."/>
            <person name="Wu D."/>
            <person name="Tindall B."/>
            <person name="Pomrenke H.G."/>
            <person name="Brambilla E."/>
            <person name="Klenk H.-P."/>
            <person name="Eisen J.A."/>
        </authorList>
    </citation>
    <scope>NUCLEOTIDE SEQUENCE [LARGE SCALE GENOMIC DNA]</scope>
    <source>
        <strain evidence="5">ATCC 49424 / DSM 5305 / JCM 21570 / NBRC 103401 / IFAM 1448</strain>
    </source>
</reference>
<dbReference type="eggNOG" id="COG0845">
    <property type="taxonomic scope" value="Bacteria"/>
</dbReference>
<dbReference type="GO" id="GO:0030313">
    <property type="term" value="C:cell envelope"/>
    <property type="evidence" value="ECO:0007669"/>
    <property type="project" value="UniProtKB-SubCell"/>
</dbReference>
<evidence type="ECO:0000259" key="3">
    <source>
        <dbReference type="SMART" id="SM00065"/>
    </source>
</evidence>
<dbReference type="SUPFAM" id="SSF55781">
    <property type="entry name" value="GAF domain-like"/>
    <property type="match status" value="2"/>
</dbReference>
<dbReference type="SMART" id="SM00065">
    <property type="entry name" value="GAF"/>
    <property type="match status" value="2"/>
</dbReference>
<evidence type="ECO:0000313" key="5">
    <source>
        <dbReference type="Proteomes" id="UP000006860"/>
    </source>
</evidence>
<dbReference type="EMBL" id="CP002546">
    <property type="protein sequence ID" value="ADY61398.1"/>
    <property type="molecule type" value="Genomic_DNA"/>
</dbReference>
<dbReference type="InterPro" id="IPR003018">
    <property type="entry name" value="GAF"/>
</dbReference>
<sequence length="676" mass="74434">MAIASPCADTADPQVLLEELDRLADNSATLEELLAGLLPTLTAPLNAEAGVLWLIDAQSNLRPAFQERWQATGLSQDASARQAHHSLVLHAVERNQIDIVCPDDRDNSDILAPRSFAFVPLQYEGSLIGVLELVFAASLSDPSLAVLQEVLEACEGHVSQFLPDHAATHSLENGTYPQELDSFLLRLYDTLDTRQLSTEAVGGIRDLLGVDRVSVLIPGRRHPRIIAVSGQSKPNQYSPVVRDLQSLAGSVMKCREVLIQANNSSIPAGIDDAELADYLELTGTKMLAIVPLNAAATREASGDHDLAVSRQSFQPAGVLVVERLRTSRFDSNQRETLGILSDHLGNALGRAAAHESIPLLTVLRPIGRGCRWLYLHHFWCCLLFTLIAVAGSISLITIPWDYHVSADGVLMPEQKRQIFAPTDAEVDVVYVRGGETIRQGDPLIKLVSRELESEELRLRTIIQEKQTSLRALRVARETSTRAGETAQTVEIEGRLSEHRIELRHLQLEHEIVQGRLRQLMITAPVDGVVATFQVEQLLAHRPVNRGDHLLDVMDPDSDWNLELKVEDRRLGHLLNGKQNKPTLPVEFVLATNPEQHFSGRLATIGCRSQHEANDTATVDLLVELEDADSSSANAARVMPPLRIGAEVTARVNCGQKPLGYVLFGDVIDFLRTQLWL</sequence>
<evidence type="ECO:0000313" key="4">
    <source>
        <dbReference type="EMBL" id="ADY61398.1"/>
    </source>
</evidence>
<dbReference type="HOGENOM" id="CLU_402625_0_0_0"/>
<dbReference type="eggNOG" id="COG2203">
    <property type="taxonomic scope" value="Bacteria"/>
</dbReference>
<dbReference type="AlphaFoldDB" id="F0SSS0"/>
<gene>
    <name evidence="4" type="ordered locus">Plabr_3812</name>
</gene>
<dbReference type="KEGG" id="pbs:Plabr_3812"/>
<dbReference type="Gene3D" id="3.30.450.40">
    <property type="match status" value="2"/>
</dbReference>
<organism evidence="4 5">
    <name type="scientific">Rubinisphaera brasiliensis (strain ATCC 49424 / DSM 5305 / JCM 21570 / IAM 15109 / NBRC 103401 / IFAM 1448)</name>
    <name type="common">Planctomyces brasiliensis</name>
    <dbReference type="NCBI Taxonomy" id="756272"/>
    <lineage>
        <taxon>Bacteria</taxon>
        <taxon>Pseudomonadati</taxon>
        <taxon>Planctomycetota</taxon>
        <taxon>Planctomycetia</taxon>
        <taxon>Planctomycetales</taxon>
        <taxon>Planctomycetaceae</taxon>
        <taxon>Rubinisphaera</taxon>
    </lineage>
</organism>
<keyword evidence="5" id="KW-1185">Reference proteome</keyword>
<dbReference type="Proteomes" id="UP000006860">
    <property type="component" value="Chromosome"/>
</dbReference>